<organism evidence="1 2">
    <name type="scientific">Glutamicibacter ectropisis</name>
    <dbReference type="NCBI Taxonomy" id="3046593"/>
    <lineage>
        <taxon>Bacteria</taxon>
        <taxon>Bacillati</taxon>
        <taxon>Actinomycetota</taxon>
        <taxon>Actinomycetes</taxon>
        <taxon>Micrococcales</taxon>
        <taxon>Micrococcaceae</taxon>
        <taxon>Glutamicibacter</taxon>
    </lineage>
</organism>
<dbReference type="KEGG" id="gey:QMQ05_10255"/>
<dbReference type="Proteomes" id="UP001486888">
    <property type="component" value="Chromosome"/>
</dbReference>
<sequence length="186" mass="20903">MRWDSLFDDLEAQLAEQTRAQLRDEIAENTRIERATAQLSDVLSQYRGNEISVMVIGHTEIRARLGPCATDYFCLETEASQWIIRYQVVESIALPSERRAAPLTSQSGKAIRFSAVLRGMLRDRSRCQIYGTHGSLIAEGTLGQVAKDFLLISMHQRDEYVRSSNPAAQVMIPLESIGWVVSTTLN</sequence>
<dbReference type="AlphaFoldDB" id="A0AAU6WA89"/>
<proteinExistence type="predicted"/>
<reference evidence="1 2" key="1">
    <citation type="submission" date="2023-05" db="EMBL/GenBank/DDBJ databases">
        <title>Glutamicibacter sp. B1, complete genome.</title>
        <authorList>
            <person name="Long Y.H."/>
            <person name="Fang T."/>
            <person name="Li X.Y."/>
        </authorList>
    </citation>
    <scope>NUCLEOTIDE SEQUENCE [LARGE SCALE GENOMIC DNA]</scope>
    <source>
        <strain evidence="1 2">B1</strain>
    </source>
</reference>
<name>A0AAU6WA89_9MICC</name>
<dbReference type="EMBL" id="CP125942">
    <property type="protein sequence ID" value="XAO44747.1"/>
    <property type="molecule type" value="Genomic_DNA"/>
</dbReference>
<evidence type="ECO:0008006" key="3">
    <source>
        <dbReference type="Google" id="ProtNLM"/>
    </source>
</evidence>
<dbReference type="RefSeq" id="WP_345469747.1">
    <property type="nucleotide sequence ID" value="NZ_CP125942.1"/>
</dbReference>
<protein>
    <recommendedName>
        <fullName evidence="3">Histidine kinase</fullName>
    </recommendedName>
</protein>
<keyword evidence="2" id="KW-1185">Reference proteome</keyword>
<accession>A0AAU6WA89</accession>
<evidence type="ECO:0000313" key="2">
    <source>
        <dbReference type="Proteomes" id="UP001486888"/>
    </source>
</evidence>
<evidence type="ECO:0000313" key="1">
    <source>
        <dbReference type="EMBL" id="XAO44747.1"/>
    </source>
</evidence>
<gene>
    <name evidence="1" type="ORF">QMQ05_10255</name>
</gene>